<proteinExistence type="inferred from homology"/>
<keyword evidence="4" id="KW-0804">Transcription</keyword>
<reference evidence="7 8" key="1">
    <citation type="submission" date="2022-01" db="EMBL/GenBank/DDBJ databases">
        <authorList>
            <person name="Xiong W."/>
            <person name="Schranz E."/>
        </authorList>
    </citation>
    <scope>NUCLEOTIDE SEQUENCE [LARGE SCALE GENOMIC DNA]</scope>
</reference>
<name>A0AAU9N952_9ASTR</name>
<evidence type="ECO:0000256" key="6">
    <source>
        <dbReference type="SAM" id="MobiDB-lite"/>
    </source>
</evidence>
<evidence type="ECO:0000256" key="2">
    <source>
        <dbReference type="ARBA" id="ARBA00005635"/>
    </source>
</evidence>
<comment type="caution">
    <text evidence="7">The sequence shown here is derived from an EMBL/GenBank/DDBJ whole genome shotgun (WGS) entry which is preliminary data.</text>
</comment>
<dbReference type="EMBL" id="CAKMRJ010004445">
    <property type="protein sequence ID" value="CAH1435925.1"/>
    <property type="molecule type" value="Genomic_DNA"/>
</dbReference>
<sequence>MLRCHYRCLYAVSTTTKLQCFWQLGKYFKQSAKSSEKQVAKEAIFYGALIRLQQNWKVKRHRMAASAAGNEGNTNSPFKESSKCGVDQVAIQIGMTFEGRIQIILEKAKKCPKKKVLIQAQQDGTKENPAKGRSTIGTGSSDIYQTNQNQNMKRLR</sequence>
<accession>A0AAU9N952</accession>
<dbReference type="GO" id="GO:0003712">
    <property type="term" value="F:transcription coregulator activity"/>
    <property type="evidence" value="ECO:0007669"/>
    <property type="project" value="InterPro"/>
</dbReference>
<evidence type="ECO:0000256" key="5">
    <source>
        <dbReference type="ARBA" id="ARBA00023242"/>
    </source>
</evidence>
<dbReference type="InterPro" id="IPR019313">
    <property type="entry name" value="Mediator_Med17"/>
</dbReference>
<dbReference type="PANTHER" id="PTHR13114:SF7">
    <property type="entry name" value="MEDIATOR OF RNA POLYMERASE II TRANSCRIPTION SUBUNIT 17"/>
    <property type="match status" value="1"/>
</dbReference>
<comment type="similarity">
    <text evidence="2">Belongs to the Mediator complex subunit 17 family.</text>
</comment>
<gene>
    <name evidence="7" type="ORF">LVIROSA_LOCUS22325</name>
</gene>
<evidence type="ECO:0000256" key="3">
    <source>
        <dbReference type="ARBA" id="ARBA00023015"/>
    </source>
</evidence>
<feature type="region of interest" description="Disordered" evidence="6">
    <location>
        <begin position="119"/>
        <end position="156"/>
    </location>
</feature>
<dbReference type="AlphaFoldDB" id="A0AAU9N952"/>
<dbReference type="PANTHER" id="PTHR13114">
    <property type="entry name" value="MEDIATOR OF RNA POLYMERASE II TRANSCRIPTION SUBUNIT 17"/>
    <property type="match status" value="1"/>
</dbReference>
<evidence type="ECO:0000256" key="4">
    <source>
        <dbReference type="ARBA" id="ARBA00023163"/>
    </source>
</evidence>
<protein>
    <submittedName>
        <fullName evidence="7">Uncharacterized protein</fullName>
    </submittedName>
</protein>
<comment type="subcellular location">
    <subcellularLocation>
        <location evidence="1">Nucleus</location>
    </subcellularLocation>
</comment>
<keyword evidence="5" id="KW-0539">Nucleus</keyword>
<dbReference type="GO" id="GO:0016592">
    <property type="term" value="C:mediator complex"/>
    <property type="evidence" value="ECO:0007669"/>
    <property type="project" value="InterPro"/>
</dbReference>
<dbReference type="GO" id="GO:0006357">
    <property type="term" value="P:regulation of transcription by RNA polymerase II"/>
    <property type="evidence" value="ECO:0007669"/>
    <property type="project" value="InterPro"/>
</dbReference>
<evidence type="ECO:0000313" key="8">
    <source>
        <dbReference type="Proteomes" id="UP001157418"/>
    </source>
</evidence>
<keyword evidence="3" id="KW-0805">Transcription regulation</keyword>
<evidence type="ECO:0000256" key="1">
    <source>
        <dbReference type="ARBA" id="ARBA00004123"/>
    </source>
</evidence>
<dbReference type="GO" id="GO:0070847">
    <property type="term" value="C:core mediator complex"/>
    <property type="evidence" value="ECO:0007669"/>
    <property type="project" value="TreeGrafter"/>
</dbReference>
<evidence type="ECO:0000313" key="7">
    <source>
        <dbReference type="EMBL" id="CAH1435925.1"/>
    </source>
</evidence>
<keyword evidence="8" id="KW-1185">Reference proteome</keyword>
<dbReference type="Proteomes" id="UP001157418">
    <property type="component" value="Unassembled WGS sequence"/>
</dbReference>
<feature type="compositionally biased region" description="Polar residues" evidence="6">
    <location>
        <begin position="135"/>
        <end position="156"/>
    </location>
</feature>
<organism evidence="7 8">
    <name type="scientific">Lactuca virosa</name>
    <dbReference type="NCBI Taxonomy" id="75947"/>
    <lineage>
        <taxon>Eukaryota</taxon>
        <taxon>Viridiplantae</taxon>
        <taxon>Streptophyta</taxon>
        <taxon>Embryophyta</taxon>
        <taxon>Tracheophyta</taxon>
        <taxon>Spermatophyta</taxon>
        <taxon>Magnoliopsida</taxon>
        <taxon>eudicotyledons</taxon>
        <taxon>Gunneridae</taxon>
        <taxon>Pentapetalae</taxon>
        <taxon>asterids</taxon>
        <taxon>campanulids</taxon>
        <taxon>Asterales</taxon>
        <taxon>Asteraceae</taxon>
        <taxon>Cichorioideae</taxon>
        <taxon>Cichorieae</taxon>
        <taxon>Lactucinae</taxon>
        <taxon>Lactuca</taxon>
    </lineage>
</organism>